<dbReference type="InterPro" id="IPR021139">
    <property type="entry name" value="NYN"/>
</dbReference>
<evidence type="ECO:0000313" key="3">
    <source>
        <dbReference type="Proteomes" id="UP001156140"/>
    </source>
</evidence>
<dbReference type="AlphaFoldDB" id="A0AA41QPK7"/>
<proteinExistence type="predicted"/>
<evidence type="ECO:0000259" key="1">
    <source>
        <dbReference type="Pfam" id="PF01936"/>
    </source>
</evidence>
<accession>A0AA41QPK7</accession>
<dbReference type="PANTHER" id="PTHR35811">
    <property type="entry name" value="SLR1870 PROTEIN"/>
    <property type="match status" value="1"/>
</dbReference>
<protein>
    <submittedName>
        <fullName evidence="2">NYN domain-containing protein</fullName>
    </submittedName>
</protein>
<dbReference type="PANTHER" id="PTHR35811:SF1">
    <property type="entry name" value="HTH OST-TYPE DOMAIN-CONTAINING PROTEIN"/>
    <property type="match status" value="1"/>
</dbReference>
<dbReference type="Pfam" id="PF01936">
    <property type="entry name" value="NYN"/>
    <property type="match status" value="1"/>
</dbReference>
<sequence>MKLAVLVDAENTPAKSFDFIAAQVQPLRDVGIFRLFGDFASPSLAAWRQVAARHGLEPILQGSGGRGKNSTDIAMVIHAMDILHSGLFDAICLVSTDRDFVGLARRLRAGGLQVFGIGRAGVENGLESVADRYFHLPSVMPSPTRSPVAPELPAFLGHIASVHGVNGWILLAEAANALKQASPGLAERYLGKGRFLKTLRAADLISERKSARGLEIRPRLVVVASKSVG</sequence>
<keyword evidence="3" id="KW-1185">Reference proteome</keyword>
<dbReference type="Proteomes" id="UP001156140">
    <property type="component" value="Unassembled WGS sequence"/>
</dbReference>
<evidence type="ECO:0000313" key="2">
    <source>
        <dbReference type="EMBL" id="MCI0128434.1"/>
    </source>
</evidence>
<dbReference type="RefSeq" id="WP_281736604.1">
    <property type="nucleotide sequence ID" value="NZ_JAKETQ010000002.1"/>
</dbReference>
<dbReference type="GO" id="GO:0004540">
    <property type="term" value="F:RNA nuclease activity"/>
    <property type="evidence" value="ECO:0007669"/>
    <property type="project" value="InterPro"/>
</dbReference>
<name>A0AA41QPK7_9HYPH</name>
<gene>
    <name evidence="2" type="ORF">ML536_16505</name>
</gene>
<dbReference type="CDD" id="cd11297">
    <property type="entry name" value="PIN_LabA-like_N_1"/>
    <property type="match status" value="1"/>
</dbReference>
<comment type="caution">
    <text evidence="2">The sequence shown here is derived from an EMBL/GenBank/DDBJ whole genome shotgun (WGS) entry which is preliminary data.</text>
</comment>
<organism evidence="2 3">
    <name type="scientific">Paradevosia shaoguanensis</name>
    <dbReference type="NCBI Taxonomy" id="1335043"/>
    <lineage>
        <taxon>Bacteria</taxon>
        <taxon>Pseudomonadati</taxon>
        <taxon>Pseudomonadota</taxon>
        <taxon>Alphaproteobacteria</taxon>
        <taxon>Hyphomicrobiales</taxon>
        <taxon>Devosiaceae</taxon>
        <taxon>Paradevosia</taxon>
    </lineage>
</organism>
<dbReference type="Gene3D" id="3.40.50.1010">
    <property type="entry name" value="5'-nuclease"/>
    <property type="match status" value="1"/>
</dbReference>
<dbReference type="EMBL" id="JALAZD010000002">
    <property type="protein sequence ID" value="MCI0128434.1"/>
    <property type="molecule type" value="Genomic_DNA"/>
</dbReference>
<feature type="domain" description="NYN" evidence="1">
    <location>
        <begin position="2"/>
        <end position="135"/>
    </location>
</feature>
<reference evidence="2" key="1">
    <citation type="submission" date="2022-03" db="EMBL/GenBank/DDBJ databases">
        <title>The complete genome sequence of a Methyloterrigena soli.</title>
        <authorList>
            <person name="Zi Z."/>
        </authorList>
    </citation>
    <scope>NUCLEOTIDE SEQUENCE</scope>
    <source>
        <strain evidence="2">M48</strain>
    </source>
</reference>